<protein>
    <submittedName>
        <fullName evidence="2">Uncharacterized protein</fullName>
    </submittedName>
</protein>
<name>A0A6J3LUL8_9PEZI</name>
<sequence>MAFSLPACELKCSDDLPRLAFCLERVTKPEGKKHIIRQARTAVVHYPPRIESEDTISDKLANYIRDEDYTIDESEQSILAASLTWAHILDQIRDHEDDSPEPGEQTYLLIIDLNAVSDRRVYDGRQLAVSATDAGLAKYTADGAAPGERALHEVDNLALVYPGNLDSGLGLVAILEAGEGEISEVAWKGKTMKLPTAYAQEVELRVRLQSTTLTDELDIGVLIEDDLNAQFRQLQPESSQGWRSFLVHDIMNAMCD</sequence>
<keyword evidence="1" id="KW-1185">Reference proteome</keyword>
<reference evidence="2" key="2">
    <citation type="submission" date="2020-04" db="EMBL/GenBank/DDBJ databases">
        <authorList>
            <consortium name="NCBI Genome Project"/>
        </authorList>
    </citation>
    <scope>NUCLEOTIDE SEQUENCE</scope>
    <source>
        <strain evidence="2">CBS 342.82</strain>
    </source>
</reference>
<proteinExistence type="predicted"/>
<dbReference type="Proteomes" id="UP000504637">
    <property type="component" value="Unplaced"/>
</dbReference>
<evidence type="ECO:0000313" key="1">
    <source>
        <dbReference type="Proteomes" id="UP000504637"/>
    </source>
</evidence>
<dbReference type="AlphaFoldDB" id="A0A6J3LUL8"/>
<reference evidence="2" key="3">
    <citation type="submission" date="2025-08" db="UniProtKB">
        <authorList>
            <consortium name="RefSeq"/>
        </authorList>
    </citation>
    <scope>IDENTIFICATION</scope>
    <source>
        <strain evidence="2">CBS 342.82</strain>
    </source>
</reference>
<gene>
    <name evidence="2" type="ORF">K489DRAFT_79797</name>
</gene>
<evidence type="ECO:0000313" key="2">
    <source>
        <dbReference type="RefSeq" id="XP_033456384.1"/>
    </source>
</evidence>
<reference evidence="2" key="1">
    <citation type="submission" date="2020-01" db="EMBL/GenBank/DDBJ databases">
        <authorList>
            <consortium name="DOE Joint Genome Institute"/>
            <person name="Haridas S."/>
            <person name="Albert R."/>
            <person name="Binder M."/>
            <person name="Bloem J."/>
            <person name="Labutti K."/>
            <person name="Salamov A."/>
            <person name="Andreopoulos B."/>
            <person name="Baker S.E."/>
            <person name="Barry K."/>
            <person name="Bills G."/>
            <person name="Bluhm B.H."/>
            <person name="Cannon C."/>
            <person name="Castanera R."/>
            <person name="Culley D.E."/>
            <person name="Daum C."/>
            <person name="Ezra D."/>
            <person name="Gonzalez J.B."/>
            <person name="Henrissat B."/>
            <person name="Kuo A."/>
            <person name="Liang C."/>
            <person name="Lipzen A."/>
            <person name="Lutzoni F."/>
            <person name="Magnuson J."/>
            <person name="Mondo S."/>
            <person name="Nolan M."/>
            <person name="Ohm R."/>
            <person name="Pangilinan J."/>
            <person name="Park H.-J."/>
            <person name="Ramirez L."/>
            <person name="Alfaro M."/>
            <person name="Sun H."/>
            <person name="Tritt A."/>
            <person name="Yoshinaga Y."/>
            <person name="Zwiers L.-H."/>
            <person name="Turgeon B.G."/>
            <person name="Goodwin S.B."/>
            <person name="Spatafora J.W."/>
            <person name="Crous P.W."/>
            <person name="Grigoriev I.V."/>
        </authorList>
    </citation>
    <scope>NUCLEOTIDE SEQUENCE</scope>
    <source>
        <strain evidence="2">CBS 342.82</strain>
    </source>
</reference>
<accession>A0A6J3LUL8</accession>
<organism evidence="2">
    <name type="scientific">Dissoconium aciculare CBS 342.82</name>
    <dbReference type="NCBI Taxonomy" id="1314786"/>
    <lineage>
        <taxon>Eukaryota</taxon>
        <taxon>Fungi</taxon>
        <taxon>Dikarya</taxon>
        <taxon>Ascomycota</taxon>
        <taxon>Pezizomycotina</taxon>
        <taxon>Dothideomycetes</taxon>
        <taxon>Dothideomycetidae</taxon>
        <taxon>Mycosphaerellales</taxon>
        <taxon>Dissoconiaceae</taxon>
        <taxon>Dissoconium</taxon>
    </lineage>
</organism>
<dbReference type="RefSeq" id="XP_033456384.1">
    <property type="nucleotide sequence ID" value="XM_033608932.1"/>
</dbReference>
<dbReference type="GeneID" id="54366733"/>